<dbReference type="PANTHER" id="PTHR30189:SF1">
    <property type="entry name" value="LPS-ASSEMBLY PROTEIN LPTD"/>
    <property type="match status" value="1"/>
</dbReference>
<dbReference type="PANTHER" id="PTHR30189">
    <property type="entry name" value="LPS-ASSEMBLY PROTEIN"/>
    <property type="match status" value="1"/>
</dbReference>
<comment type="subunit">
    <text evidence="4">Component of the lipopolysaccharide transport and assembly complex. Interacts with LptE and LptA.</text>
</comment>
<evidence type="ECO:0000256" key="1">
    <source>
        <dbReference type="ARBA" id="ARBA00022729"/>
    </source>
</evidence>
<feature type="domain" description="LptD C-terminal" evidence="6">
    <location>
        <begin position="298"/>
        <end position="662"/>
    </location>
</feature>
<comment type="similarity">
    <text evidence="4">Belongs to the LptD family.</text>
</comment>
<proteinExistence type="inferred from homology"/>
<evidence type="ECO:0000256" key="3">
    <source>
        <dbReference type="ARBA" id="ARBA00023237"/>
    </source>
</evidence>
<dbReference type="GO" id="GO:1990351">
    <property type="term" value="C:transporter complex"/>
    <property type="evidence" value="ECO:0007669"/>
    <property type="project" value="TreeGrafter"/>
</dbReference>
<keyword evidence="8" id="KW-1185">Reference proteome</keyword>
<dbReference type="Proteomes" id="UP000032352">
    <property type="component" value="Chromosome"/>
</dbReference>
<organism evidence="7 8">
    <name type="scientific">Thalassomonas viridans</name>
    <dbReference type="NCBI Taxonomy" id="137584"/>
    <lineage>
        <taxon>Bacteria</taxon>
        <taxon>Pseudomonadati</taxon>
        <taxon>Pseudomonadota</taxon>
        <taxon>Gammaproteobacteria</taxon>
        <taxon>Alteromonadales</taxon>
        <taxon>Colwelliaceae</taxon>
        <taxon>Thalassomonas</taxon>
    </lineage>
</organism>
<dbReference type="InterPro" id="IPR005653">
    <property type="entry name" value="OstA-like_N"/>
</dbReference>
<accession>A0AAE9Z2L1</accession>
<dbReference type="GO" id="GO:0009279">
    <property type="term" value="C:cell outer membrane"/>
    <property type="evidence" value="ECO:0007669"/>
    <property type="project" value="UniProtKB-SubCell"/>
</dbReference>
<dbReference type="Pfam" id="PF04453">
    <property type="entry name" value="LptD"/>
    <property type="match status" value="1"/>
</dbReference>
<evidence type="ECO:0000259" key="5">
    <source>
        <dbReference type="Pfam" id="PF03968"/>
    </source>
</evidence>
<evidence type="ECO:0000256" key="4">
    <source>
        <dbReference type="HAMAP-Rule" id="MF_01411"/>
    </source>
</evidence>
<dbReference type="RefSeq" id="WP_053047252.1">
    <property type="nucleotide sequence ID" value="NZ_CP059733.1"/>
</dbReference>
<dbReference type="InterPro" id="IPR020889">
    <property type="entry name" value="LipoPS_assembly_LptD"/>
</dbReference>
<dbReference type="InterPro" id="IPR050218">
    <property type="entry name" value="LptD"/>
</dbReference>
<name>A0AAE9Z2L1_9GAMM</name>
<keyword evidence="3 4" id="KW-0998">Cell outer membrane</keyword>
<keyword evidence="1 4" id="KW-0732">Signal</keyword>
<dbReference type="Pfam" id="PF03968">
    <property type="entry name" value="LptD_N"/>
    <property type="match status" value="1"/>
</dbReference>
<protein>
    <recommendedName>
        <fullName evidence="4">LPS-assembly protein LptD</fullName>
    </recommendedName>
</protein>
<feature type="chain" id="PRO_5041753566" description="LPS-assembly protein LptD" evidence="4">
    <location>
        <begin position="22"/>
        <end position="758"/>
    </location>
</feature>
<evidence type="ECO:0000313" key="7">
    <source>
        <dbReference type="EMBL" id="WDE04895.1"/>
    </source>
</evidence>
<dbReference type="HAMAP" id="MF_01411">
    <property type="entry name" value="LPS_assembly_LptD"/>
    <property type="match status" value="1"/>
</dbReference>
<sequence length="758" mass="86415" precursor="true">MPFSRKVFSAYYCLFFSGAVAAETSTPAESPVPQCLPPVYPRLAPGYAAADGQTVKIVADHTSLIKNQMAKFSGDVTLINQEHRIKADELEVNRESESFNAKGNIHFQNNMVNVFAGTLDASDATETTQLTSTSYQLVNTPGKGEAGAIIVSKDGELSMLDSTYTACLGEIPDWQIKASAINISVEENYVEAYHARLRLFGVPVFYLPYFNYPVTSERKSGLLEPQFSSSGSSGVEVAIPFYWNIAENLDATITPRYMSKRGTQLLTEFRYLQDLQSGQINLEYLNKDDELNANNDPRYLVRYQHTGTFSDRFRAYIDYTTISDDNYLVDIGSDEYKANDAYLYQVGELSYFGENWQTTFKLQDFEVLGDHVQSYKTLPQIEIESNQPLPFLNGQFEVYSELTRFETPNKEQPKANRYHVEAGFTFPLTSPAWFLNSELKMLQTYYQQEDIPDNAVFEETVSRTLPKVRFHGGINFDRDLKAFGKGFTQTFEPQLQYLYIPDKDQSDIAVYDTARLQDDYNGLFRDRRYSGLDRIAHANQVSWGVTSRILDPSHQERFRASLGGIVYLNDSNFAADDTLGIAANKSALAADLFYRINHQWQLSADIQYNTTTDVTDKSQVNLDYQFNKNQLIQLNHRYSRNVSGSTLEQISLLGSTAIDKNWTFVGRVTQDLQQNRSIESYAGLEYESCCWRVRFVYQRQINTNIDEQDFINENRDEFNSGFMIKFQKGFGGQGSTVGRQDMFNSSIFGYKRPYFLNN</sequence>
<reference evidence="7 8" key="2">
    <citation type="journal article" date="2022" name="Mar. Drugs">
        <title>Bioassay-Guided Fractionation Leads to the Detection of Cholic Acid Generated by the Rare Thalassomonas sp.</title>
        <authorList>
            <person name="Pheiffer F."/>
            <person name="Schneider Y.K."/>
            <person name="Hansen E.H."/>
            <person name="Andersen J.H."/>
            <person name="Isaksson J."/>
            <person name="Busche T."/>
            <person name="R C."/>
            <person name="Kalinowski J."/>
            <person name="Zyl L.V."/>
            <person name="Trindade M."/>
        </authorList>
    </citation>
    <scope>NUCLEOTIDE SEQUENCE [LARGE SCALE GENOMIC DNA]</scope>
    <source>
        <strain evidence="7 8">XOM25</strain>
    </source>
</reference>
<evidence type="ECO:0000259" key="6">
    <source>
        <dbReference type="Pfam" id="PF04453"/>
    </source>
</evidence>
<dbReference type="AlphaFoldDB" id="A0AAE9Z2L1"/>
<feature type="signal peptide" evidence="4">
    <location>
        <begin position="1"/>
        <end position="21"/>
    </location>
</feature>
<gene>
    <name evidence="4 7" type="primary">lptD</name>
    <name evidence="7" type="ORF">SG34_026915</name>
</gene>
<comment type="subcellular location">
    <subcellularLocation>
        <location evidence="4">Cell outer membrane</location>
    </subcellularLocation>
</comment>
<dbReference type="GO" id="GO:0015920">
    <property type="term" value="P:lipopolysaccharide transport"/>
    <property type="evidence" value="ECO:0007669"/>
    <property type="project" value="InterPro"/>
</dbReference>
<comment type="caution">
    <text evidence="4">Lacks conserved residue(s) required for the propagation of feature annotation.</text>
</comment>
<dbReference type="GO" id="GO:0043165">
    <property type="term" value="P:Gram-negative-bacterium-type cell outer membrane assembly"/>
    <property type="evidence" value="ECO:0007669"/>
    <property type="project" value="UniProtKB-UniRule"/>
</dbReference>
<reference evidence="7 8" key="1">
    <citation type="journal article" date="2015" name="Genome Announc.">
        <title>Draft Genome Sequences of Marine Isolates of Thalassomonas viridans and Thalassomonas actiniarum.</title>
        <authorList>
            <person name="Olonade I."/>
            <person name="van Zyl L.J."/>
            <person name="Trindade M."/>
        </authorList>
    </citation>
    <scope>NUCLEOTIDE SEQUENCE [LARGE SCALE GENOMIC DNA]</scope>
    <source>
        <strain evidence="7 8">XOM25</strain>
    </source>
</reference>
<dbReference type="KEGG" id="tvd:SG34_026915"/>
<dbReference type="InterPro" id="IPR007543">
    <property type="entry name" value="LptD_C"/>
</dbReference>
<keyword evidence="2 4" id="KW-0472">Membrane</keyword>
<comment type="function">
    <text evidence="4">Together with LptE, is involved in the assembly of lipopolysaccharide (LPS) at the surface of the outer membrane.</text>
</comment>
<dbReference type="EMBL" id="CP059733">
    <property type="protein sequence ID" value="WDE04895.1"/>
    <property type="molecule type" value="Genomic_DNA"/>
</dbReference>
<evidence type="ECO:0000256" key="2">
    <source>
        <dbReference type="ARBA" id="ARBA00023136"/>
    </source>
</evidence>
<evidence type="ECO:0000313" key="8">
    <source>
        <dbReference type="Proteomes" id="UP000032352"/>
    </source>
</evidence>
<feature type="domain" description="Organic solvent tolerance-like N-terminal" evidence="5">
    <location>
        <begin position="56"/>
        <end position="188"/>
    </location>
</feature>